<comment type="caution">
    <text evidence="2">The sequence shown here is derived from an EMBL/GenBank/DDBJ whole genome shotgun (WGS) entry which is preliminary data.</text>
</comment>
<accession>A0AAI8V8R5</accession>
<name>A0AAI8V8R5_9PEZI</name>
<feature type="region of interest" description="Disordered" evidence="1">
    <location>
        <begin position="353"/>
        <end position="373"/>
    </location>
</feature>
<keyword evidence="3" id="KW-1185">Reference proteome</keyword>
<dbReference type="EMBL" id="CAUWAG010000003">
    <property type="protein sequence ID" value="CAJ2500420.1"/>
    <property type="molecule type" value="Genomic_DNA"/>
</dbReference>
<gene>
    <name evidence="2" type="ORF">KHLLAP_LOCUS888</name>
</gene>
<proteinExistence type="predicted"/>
<organism evidence="2 3">
    <name type="scientific">Anthostomella pinea</name>
    <dbReference type="NCBI Taxonomy" id="933095"/>
    <lineage>
        <taxon>Eukaryota</taxon>
        <taxon>Fungi</taxon>
        <taxon>Dikarya</taxon>
        <taxon>Ascomycota</taxon>
        <taxon>Pezizomycotina</taxon>
        <taxon>Sordariomycetes</taxon>
        <taxon>Xylariomycetidae</taxon>
        <taxon>Xylariales</taxon>
        <taxon>Xylariaceae</taxon>
        <taxon>Anthostomella</taxon>
    </lineage>
</organism>
<protein>
    <submittedName>
        <fullName evidence="2">Uu.00g032730.m01.CDS01</fullName>
    </submittedName>
</protein>
<dbReference type="Proteomes" id="UP001295740">
    <property type="component" value="Unassembled WGS sequence"/>
</dbReference>
<dbReference type="AlphaFoldDB" id="A0AAI8V8R5"/>
<reference evidence="2" key="1">
    <citation type="submission" date="2023-10" db="EMBL/GenBank/DDBJ databases">
        <authorList>
            <person name="Hackl T."/>
        </authorList>
    </citation>
    <scope>NUCLEOTIDE SEQUENCE</scope>
</reference>
<evidence type="ECO:0000313" key="3">
    <source>
        <dbReference type="Proteomes" id="UP001295740"/>
    </source>
</evidence>
<evidence type="ECO:0000256" key="1">
    <source>
        <dbReference type="SAM" id="MobiDB-lite"/>
    </source>
</evidence>
<evidence type="ECO:0000313" key="2">
    <source>
        <dbReference type="EMBL" id="CAJ2500420.1"/>
    </source>
</evidence>
<sequence length="373" mass="42613">MPQRSKCDDNRFSPGFIMGVSKEVQREAEYIFWGKSQFIFPLGSISDPLCMDVSHLCYGSPKKVSLAKDLSYAFDMRDVEIDPHEAREHVLGLAVWDPEEALHAIHEYQRDKLMDGWIDRIEQLRADTSPRRLQVDLVDCYCPLGCCRIAGTVCSINLLLGEYIQLPWLPGRLRLLERSPQAALANIRHVELVLENNIHPHDLNLPPPHYFRAVIQMLKFSLPLKHLLIRFGVTPPDMRKDPWDMSPIHENQPVLHGGWIEQILRLSGLQRVALSLYFHPIRLDNLNNLELVARICFFFKTLRDGLLETARSLDTTTFGSLPPTPNQSLWASTDMLRLSATMIMDELAWDREDEPCGDSEGLTAGPDDHTIET</sequence>